<dbReference type="PANTHER" id="PTHR43000">
    <property type="entry name" value="DTDP-D-GLUCOSE 4,6-DEHYDRATASE-RELATED"/>
    <property type="match status" value="1"/>
</dbReference>
<dbReference type="AlphaFoldDB" id="A0A0C1FQ68"/>
<feature type="domain" description="NAD(P)-binding" evidence="1">
    <location>
        <begin position="13"/>
        <end position="323"/>
    </location>
</feature>
<dbReference type="RefSeq" id="WP_039476032.1">
    <property type="nucleotide sequence ID" value="NZ_JSYN01000012.1"/>
</dbReference>
<comment type="caution">
    <text evidence="2">The sequence shown here is derived from an EMBL/GenBank/DDBJ whole genome shotgun (WGS) entry which is preliminary data.</text>
</comment>
<dbReference type="Gene3D" id="3.40.50.720">
    <property type="entry name" value="NAD(P)-binding Rossmann-like Domain"/>
    <property type="match status" value="1"/>
</dbReference>
<dbReference type="InterPro" id="IPR036291">
    <property type="entry name" value="NAD(P)-bd_dom_sf"/>
</dbReference>
<dbReference type="InterPro" id="IPR013445">
    <property type="entry name" value="CDP_4_6_deHydtase"/>
</dbReference>
<dbReference type="Pfam" id="PF16363">
    <property type="entry name" value="GDP_Man_Dehyd"/>
    <property type="match status" value="1"/>
</dbReference>
<dbReference type="SUPFAM" id="SSF51735">
    <property type="entry name" value="NAD(P)-binding Rossmann-fold domains"/>
    <property type="match status" value="1"/>
</dbReference>
<sequence>MSFQNIYQGKKVLVTGHTGFKGSWLAIWLKELGAEVYGYALAPYSDMDNFVTTKLSGLIHHQEGDVRDGAKLKQYFKEVQPDFAFHLAAQPLVLLSYQDPVGTFDTNLMGTVNFWEAVRATLSVKAAVNVTTDKCYDNKEWVWGYRENDPMGGKDPYSASKGCSELITSSYLESFFKAEGTANIASARAGNVIGGGDWALDRIIPDYFRAFKKGEKLEVRNPHATRPWQHVLEPLSGYLNLGAELYIQGKAFSGGWNFGPEDMTNYSVKQLIDCMLKLDNKGGYFVPEGTSKLHEAVLLKLDISKAANFLKWKPVLSFEDTVEFTLTGYLADLDNTKDVYASRKEQIEIFTEKAKMKQINWSE</sequence>
<dbReference type="InterPro" id="IPR016040">
    <property type="entry name" value="NAD(P)-bd_dom"/>
</dbReference>
<reference evidence="2 3" key="1">
    <citation type="submission" date="2014-10" db="EMBL/GenBank/DDBJ databases">
        <title>Pedobacter Kyungheensis.</title>
        <authorList>
            <person name="Anderson B.M."/>
            <person name="Newman J.D."/>
        </authorList>
    </citation>
    <scope>NUCLEOTIDE SEQUENCE [LARGE SCALE GENOMIC DNA]</scope>
    <source>
        <strain evidence="2 3">KACC 16221</strain>
    </source>
</reference>
<proteinExistence type="predicted"/>
<protein>
    <submittedName>
        <fullName evidence="2">CDP-glucose 4,6-dehydratase</fullName>
    </submittedName>
</protein>
<dbReference type="Proteomes" id="UP000031246">
    <property type="component" value="Unassembled WGS sequence"/>
</dbReference>
<dbReference type="NCBIfam" id="TIGR02622">
    <property type="entry name" value="CDP_4_6_dhtase"/>
    <property type="match status" value="1"/>
</dbReference>
<accession>A0A0C1FQ68</accession>
<name>A0A0C1FQ68_9SPHI</name>
<keyword evidence="3" id="KW-1185">Reference proteome</keyword>
<dbReference type="EMBL" id="JSYN01000012">
    <property type="protein sequence ID" value="KIA93893.1"/>
    <property type="molecule type" value="Genomic_DNA"/>
</dbReference>
<dbReference type="Gene3D" id="3.90.25.10">
    <property type="entry name" value="UDP-galactose 4-epimerase, domain 1"/>
    <property type="match status" value="1"/>
</dbReference>
<evidence type="ECO:0000313" key="2">
    <source>
        <dbReference type="EMBL" id="KIA93893.1"/>
    </source>
</evidence>
<dbReference type="CDD" id="cd05252">
    <property type="entry name" value="CDP_GD_SDR_e"/>
    <property type="match status" value="1"/>
</dbReference>
<evidence type="ECO:0000313" key="3">
    <source>
        <dbReference type="Proteomes" id="UP000031246"/>
    </source>
</evidence>
<dbReference type="OrthoDB" id="9779041at2"/>
<gene>
    <name evidence="2" type="ORF">OC25_11235</name>
</gene>
<organism evidence="2 3">
    <name type="scientific">Pedobacter kyungheensis</name>
    <dbReference type="NCBI Taxonomy" id="1069985"/>
    <lineage>
        <taxon>Bacteria</taxon>
        <taxon>Pseudomonadati</taxon>
        <taxon>Bacteroidota</taxon>
        <taxon>Sphingobacteriia</taxon>
        <taxon>Sphingobacteriales</taxon>
        <taxon>Sphingobacteriaceae</taxon>
        <taxon>Pedobacter</taxon>
    </lineage>
</organism>
<evidence type="ECO:0000259" key="1">
    <source>
        <dbReference type="Pfam" id="PF16363"/>
    </source>
</evidence>